<keyword evidence="1" id="KW-0378">Hydrolase</keyword>
<evidence type="ECO:0000256" key="3">
    <source>
        <dbReference type="SAM" id="MobiDB-lite"/>
    </source>
</evidence>
<accession>A0A979FQ56</accession>
<dbReference type="AlphaFoldDB" id="A0A979FQ56"/>
<name>A0A979FQ56_HYAAZ</name>
<dbReference type="InterPro" id="IPR011993">
    <property type="entry name" value="PH-like_dom_sf"/>
</dbReference>
<dbReference type="Gene3D" id="2.30.29.30">
    <property type="entry name" value="Pleckstrin-homology domain (PH domain)/Phosphotyrosine-binding domain (PTB)"/>
    <property type="match status" value="1"/>
</dbReference>
<protein>
    <submittedName>
        <fullName evidence="6">Uncharacterized protein LOC108674755</fullName>
    </submittedName>
</protein>
<dbReference type="RefSeq" id="XP_047738562.1">
    <property type="nucleotide sequence ID" value="XM_047882606.1"/>
</dbReference>
<evidence type="ECO:0000313" key="6">
    <source>
        <dbReference type="RefSeq" id="XP_047738562.1"/>
    </source>
</evidence>
<dbReference type="PANTHER" id="PTHR12187">
    <property type="entry name" value="AGAP000124-PA"/>
    <property type="match status" value="1"/>
</dbReference>
<dbReference type="GeneID" id="108674755"/>
<dbReference type="KEGG" id="hazt:108674755"/>
<feature type="non-terminal residue" evidence="6">
    <location>
        <position position="309"/>
    </location>
</feature>
<feature type="compositionally biased region" description="Polar residues" evidence="3">
    <location>
        <begin position="1"/>
        <end position="16"/>
    </location>
</feature>
<gene>
    <name evidence="6" type="primary">LOC108674755</name>
</gene>
<keyword evidence="2" id="KW-0443">Lipid metabolism</keyword>
<evidence type="ECO:0000256" key="2">
    <source>
        <dbReference type="ARBA" id="ARBA00023098"/>
    </source>
</evidence>
<dbReference type="OrthoDB" id="159395at2759"/>
<dbReference type="Pfam" id="PF00169">
    <property type="entry name" value="PH"/>
    <property type="match status" value="1"/>
</dbReference>
<feature type="domain" description="PH" evidence="4">
    <location>
        <begin position="57"/>
        <end position="158"/>
    </location>
</feature>
<reference evidence="6" key="1">
    <citation type="submission" date="2025-08" db="UniProtKB">
        <authorList>
            <consortium name="RefSeq"/>
        </authorList>
    </citation>
    <scope>IDENTIFICATION</scope>
</reference>
<sequence length="309" mass="33029">MNMTTLSVNANSSRLTSSRDDGPRIPCLSERWWGGGGGDMRYHKGGLSALASLPSHLFDREGLLLLRERSDSFFRRAEVSCERWCRLRGNLLFYLKSRDHWSEACGVIVLEHCKVTVEDSAPHAFTIVWGGGGGGQVCEAASQADRDAWVTTITRCAPAALTAQLASLQEAVDSKKAFLDARIASASKAGTNIHSSSSGRLELSLSCDNLPCVGASLPPVACAVVQLMPRDHHTWNTCHTTEVIKSSNPDFLSTVVLGGEKDGGAATGAVDAACRVRIVVRRMLEPLSCTSTVIGSASVSSLAVHNNFT</sequence>
<dbReference type="SMART" id="SM00233">
    <property type="entry name" value="PH"/>
    <property type="match status" value="1"/>
</dbReference>
<dbReference type="GO" id="GO:0005737">
    <property type="term" value="C:cytoplasm"/>
    <property type="evidence" value="ECO:0007669"/>
    <property type="project" value="TreeGrafter"/>
</dbReference>
<dbReference type="Proteomes" id="UP000694843">
    <property type="component" value="Unplaced"/>
</dbReference>
<dbReference type="InterPro" id="IPR001849">
    <property type="entry name" value="PH_domain"/>
</dbReference>
<dbReference type="SUPFAM" id="SSF50729">
    <property type="entry name" value="PH domain-like"/>
    <property type="match status" value="1"/>
</dbReference>
<feature type="region of interest" description="Disordered" evidence="3">
    <location>
        <begin position="1"/>
        <end position="22"/>
    </location>
</feature>
<dbReference type="GO" id="GO:0016316">
    <property type="term" value="F:phosphatidylinositol-3,4-bisphosphate 4-phosphatase activity"/>
    <property type="evidence" value="ECO:0007669"/>
    <property type="project" value="InterPro"/>
</dbReference>
<evidence type="ECO:0000259" key="4">
    <source>
        <dbReference type="PROSITE" id="PS50003"/>
    </source>
</evidence>
<dbReference type="InterPro" id="IPR039034">
    <property type="entry name" value="INPP4"/>
</dbReference>
<dbReference type="PANTHER" id="PTHR12187:SF11">
    <property type="entry name" value="PHOSPHATIDYLINOSITOL-3,4-BISPHOSPHATE 4-PHOSPHATASE"/>
    <property type="match status" value="1"/>
</dbReference>
<keyword evidence="5" id="KW-1185">Reference proteome</keyword>
<dbReference type="PROSITE" id="PS50003">
    <property type="entry name" value="PH_DOMAIN"/>
    <property type="match status" value="1"/>
</dbReference>
<evidence type="ECO:0000313" key="5">
    <source>
        <dbReference type="Proteomes" id="UP000694843"/>
    </source>
</evidence>
<dbReference type="OMA" id="CHTTEVI"/>
<proteinExistence type="predicted"/>
<organism evidence="5 6">
    <name type="scientific">Hyalella azteca</name>
    <name type="common">Amphipod</name>
    <dbReference type="NCBI Taxonomy" id="294128"/>
    <lineage>
        <taxon>Eukaryota</taxon>
        <taxon>Metazoa</taxon>
        <taxon>Ecdysozoa</taxon>
        <taxon>Arthropoda</taxon>
        <taxon>Crustacea</taxon>
        <taxon>Multicrustacea</taxon>
        <taxon>Malacostraca</taxon>
        <taxon>Eumalacostraca</taxon>
        <taxon>Peracarida</taxon>
        <taxon>Amphipoda</taxon>
        <taxon>Senticaudata</taxon>
        <taxon>Talitrida</taxon>
        <taxon>Talitroidea</taxon>
        <taxon>Hyalellidae</taxon>
        <taxon>Hyalella</taxon>
    </lineage>
</organism>
<evidence type="ECO:0000256" key="1">
    <source>
        <dbReference type="ARBA" id="ARBA00022801"/>
    </source>
</evidence>